<dbReference type="EMBL" id="JBJVNI010000017">
    <property type="protein sequence ID" value="MFM9612930.1"/>
    <property type="molecule type" value="Genomic_DNA"/>
</dbReference>
<comment type="similarity">
    <text evidence="1">Belongs to the universal stress protein A family.</text>
</comment>
<organism evidence="4 5">
    <name type="scientific">Streptomyces niveiscabiei</name>
    <dbReference type="NCBI Taxonomy" id="164115"/>
    <lineage>
        <taxon>Bacteria</taxon>
        <taxon>Bacillati</taxon>
        <taxon>Actinomycetota</taxon>
        <taxon>Actinomycetes</taxon>
        <taxon>Kitasatosporales</taxon>
        <taxon>Streptomycetaceae</taxon>
        <taxon>Streptomyces</taxon>
    </lineage>
</organism>
<dbReference type="PANTHER" id="PTHR46268">
    <property type="entry name" value="STRESS RESPONSE PROTEIN NHAX"/>
    <property type="match status" value="1"/>
</dbReference>
<feature type="region of interest" description="Disordered" evidence="2">
    <location>
        <begin position="1"/>
        <end position="22"/>
    </location>
</feature>
<keyword evidence="5" id="KW-1185">Reference proteome</keyword>
<dbReference type="Pfam" id="PF00582">
    <property type="entry name" value="Usp"/>
    <property type="match status" value="1"/>
</dbReference>
<sequence>MSDEGEQAPRAPATPAHPVVAGYDGSTASRRALAWATGLARRTGRPLLVAYITPVPISYDPGIVAPEAEREADVLAWLRAELADTLPAATPAGLNVHVASCIGDVARELARLADEHQADALVLGAPEQRLHHLIGSVPVWMARHAHCPVVIVP</sequence>
<dbReference type="SUPFAM" id="SSF52402">
    <property type="entry name" value="Adenine nucleotide alpha hydrolases-like"/>
    <property type="match status" value="1"/>
</dbReference>
<evidence type="ECO:0000259" key="3">
    <source>
        <dbReference type="Pfam" id="PF00582"/>
    </source>
</evidence>
<dbReference type="InterPro" id="IPR006015">
    <property type="entry name" value="Universal_stress_UspA"/>
</dbReference>
<dbReference type="PRINTS" id="PR01438">
    <property type="entry name" value="UNVRSLSTRESS"/>
</dbReference>
<accession>A0ABW9I0V6</accession>
<dbReference type="Proteomes" id="UP001631957">
    <property type="component" value="Unassembled WGS sequence"/>
</dbReference>
<dbReference type="InterPro" id="IPR006016">
    <property type="entry name" value="UspA"/>
</dbReference>
<proteinExistence type="inferred from homology"/>
<name>A0ABW9I0V6_9ACTN</name>
<evidence type="ECO:0000313" key="4">
    <source>
        <dbReference type="EMBL" id="MFM9612930.1"/>
    </source>
</evidence>
<dbReference type="Gene3D" id="3.40.50.620">
    <property type="entry name" value="HUPs"/>
    <property type="match status" value="1"/>
</dbReference>
<dbReference type="PANTHER" id="PTHR46268:SF6">
    <property type="entry name" value="UNIVERSAL STRESS PROTEIN UP12"/>
    <property type="match status" value="1"/>
</dbReference>
<dbReference type="RefSeq" id="WP_319132273.1">
    <property type="nucleotide sequence ID" value="NZ_JBJVNI010000017.1"/>
</dbReference>
<evidence type="ECO:0000256" key="1">
    <source>
        <dbReference type="ARBA" id="ARBA00008791"/>
    </source>
</evidence>
<evidence type="ECO:0000313" key="5">
    <source>
        <dbReference type="Proteomes" id="UP001631957"/>
    </source>
</evidence>
<dbReference type="InterPro" id="IPR014729">
    <property type="entry name" value="Rossmann-like_a/b/a_fold"/>
</dbReference>
<comment type="caution">
    <text evidence="4">The sequence shown here is derived from an EMBL/GenBank/DDBJ whole genome shotgun (WGS) entry which is preliminary data.</text>
</comment>
<protein>
    <submittedName>
        <fullName evidence="4">Universal stress protein</fullName>
    </submittedName>
</protein>
<evidence type="ECO:0000256" key="2">
    <source>
        <dbReference type="SAM" id="MobiDB-lite"/>
    </source>
</evidence>
<dbReference type="CDD" id="cd00293">
    <property type="entry name" value="USP-like"/>
    <property type="match status" value="1"/>
</dbReference>
<gene>
    <name evidence="4" type="ORF">ACKI18_30055</name>
</gene>
<feature type="domain" description="UspA" evidence="3">
    <location>
        <begin position="17"/>
        <end position="153"/>
    </location>
</feature>
<reference evidence="4 5" key="1">
    <citation type="submission" date="2024-12" db="EMBL/GenBank/DDBJ databases">
        <title>Forecasting of Potato common scab and diversities of Pathogenic streptomyces spp. in china.</title>
        <authorList>
            <person name="Handique U."/>
            <person name="Wu J."/>
        </authorList>
    </citation>
    <scope>NUCLEOTIDE SEQUENCE [LARGE SCALE GENOMIC DNA]</scope>
    <source>
        <strain evidence="4 5">ZRIMU1530</strain>
    </source>
</reference>